<reference evidence="3 4" key="1">
    <citation type="submission" date="2020-04" db="EMBL/GenBank/DDBJ databases">
        <authorList>
            <person name="Liu S."/>
        </authorList>
    </citation>
    <scope>NUCLEOTIDE SEQUENCE [LARGE SCALE GENOMIC DNA]</scope>
    <source>
        <strain evidence="3 4">CGMCC 1.15091</strain>
    </source>
</reference>
<accession>A0ABX1JV68</accession>
<dbReference type="InterPro" id="IPR036396">
    <property type="entry name" value="Cyt_P450_sf"/>
</dbReference>
<gene>
    <name evidence="3" type="ORF">HER39_19305</name>
</gene>
<evidence type="ECO:0000313" key="3">
    <source>
        <dbReference type="EMBL" id="NKX52680.1"/>
    </source>
</evidence>
<dbReference type="Proteomes" id="UP000523795">
    <property type="component" value="Unassembled WGS sequence"/>
</dbReference>
<name>A0ABX1JV68_9MICC</name>
<evidence type="ECO:0000256" key="2">
    <source>
        <dbReference type="SAM" id="MobiDB-lite"/>
    </source>
</evidence>
<proteinExistence type="inferred from homology"/>
<feature type="non-terminal residue" evidence="3">
    <location>
        <position position="147"/>
    </location>
</feature>
<dbReference type="Gene3D" id="1.10.630.10">
    <property type="entry name" value="Cytochrome P450"/>
    <property type="match status" value="1"/>
</dbReference>
<feature type="region of interest" description="Disordered" evidence="2">
    <location>
        <begin position="1"/>
        <end position="20"/>
    </location>
</feature>
<keyword evidence="4" id="KW-1185">Reference proteome</keyword>
<sequence>MTAEAASTQHQADWSPSAIDPEAGPYEALAALRESCPAPWTDEGHGYWTVTRYADIVAMARDTETFSNVPRHPPIGTMYTPPLEADRPRHTPFRRALNPFFKRDYLTAKEGMVRELAVEMIQPLLEAGTADYSQQLCQPMPAIVLCR</sequence>
<evidence type="ECO:0000313" key="4">
    <source>
        <dbReference type="Proteomes" id="UP000523795"/>
    </source>
</evidence>
<evidence type="ECO:0008006" key="5">
    <source>
        <dbReference type="Google" id="ProtNLM"/>
    </source>
</evidence>
<protein>
    <recommendedName>
        <fullName evidence="5">Cytochrome P450</fullName>
    </recommendedName>
</protein>
<comment type="caution">
    <text evidence="3">The sequence shown here is derived from an EMBL/GenBank/DDBJ whole genome shotgun (WGS) entry which is preliminary data.</text>
</comment>
<comment type="similarity">
    <text evidence="1">Belongs to the cytochrome P450 family.</text>
</comment>
<dbReference type="SUPFAM" id="SSF48264">
    <property type="entry name" value="Cytochrome P450"/>
    <property type="match status" value="1"/>
</dbReference>
<feature type="compositionally biased region" description="Polar residues" evidence="2">
    <location>
        <begin position="1"/>
        <end position="14"/>
    </location>
</feature>
<organism evidence="3 4">
    <name type="scientific">Arthrobacter deserti</name>
    <dbReference type="NCBI Taxonomy" id="1742687"/>
    <lineage>
        <taxon>Bacteria</taxon>
        <taxon>Bacillati</taxon>
        <taxon>Actinomycetota</taxon>
        <taxon>Actinomycetes</taxon>
        <taxon>Micrococcales</taxon>
        <taxon>Micrococcaceae</taxon>
        <taxon>Arthrobacter</taxon>
    </lineage>
</organism>
<dbReference type="PANTHER" id="PTHR46696:SF6">
    <property type="entry name" value="P450, PUTATIVE (EUROFUNG)-RELATED"/>
    <property type="match status" value="1"/>
</dbReference>
<evidence type="ECO:0000256" key="1">
    <source>
        <dbReference type="ARBA" id="ARBA00010617"/>
    </source>
</evidence>
<dbReference type="PANTHER" id="PTHR46696">
    <property type="entry name" value="P450, PUTATIVE (EUROFUNG)-RELATED"/>
    <property type="match status" value="1"/>
</dbReference>
<dbReference type="EMBL" id="JAAZSR010000662">
    <property type="protein sequence ID" value="NKX52680.1"/>
    <property type="molecule type" value="Genomic_DNA"/>
</dbReference>